<name>A0A023DX77_9PROT</name>
<evidence type="ECO:0000313" key="6">
    <source>
        <dbReference type="Proteomes" id="UP000024842"/>
    </source>
</evidence>
<dbReference type="GO" id="GO:0005886">
    <property type="term" value="C:plasma membrane"/>
    <property type="evidence" value="ECO:0007669"/>
    <property type="project" value="UniProtKB-SubCell"/>
</dbReference>
<reference evidence="5 6" key="1">
    <citation type="journal article" date="2014" name="FEMS Microbiol. Lett.">
        <title>Draft genome sequences of three Holospora species (Holospora obtusa, Holospora undulata, and Holospora elegans), endonuclear symbiotic bacteria of the ciliate Paramecium caudatum.</title>
        <authorList>
            <person name="Dohra H."/>
            <person name="Tanaka K."/>
            <person name="Suzuki T."/>
            <person name="Fujishima M."/>
            <person name="Suzuki H."/>
        </authorList>
    </citation>
    <scope>NUCLEOTIDE SEQUENCE [LARGE SCALE GENOMIC DNA]</scope>
    <source>
        <strain evidence="5 6">E1</strain>
    </source>
</reference>
<dbReference type="PANTHER" id="PTHR47529:SF1">
    <property type="entry name" value="PERIPLASMIC CHAPERONE PPID"/>
    <property type="match status" value="1"/>
</dbReference>
<gene>
    <name evidence="5" type="ORF">HE1_00157</name>
</gene>
<keyword evidence="3" id="KW-0472">Membrane</keyword>
<evidence type="ECO:0000313" key="5">
    <source>
        <dbReference type="EMBL" id="GAJ45847.1"/>
    </source>
</evidence>
<proteinExistence type="predicted"/>
<evidence type="ECO:0000256" key="3">
    <source>
        <dbReference type="ARBA" id="ARBA00023136"/>
    </source>
</evidence>
<dbReference type="EMBL" id="BAUP01000034">
    <property type="protein sequence ID" value="GAJ45847.1"/>
    <property type="molecule type" value="Genomic_DNA"/>
</dbReference>
<comment type="caution">
    <text evidence="5">The sequence shown here is derived from an EMBL/GenBank/DDBJ whole genome shotgun (WGS) entry which is preliminary data.</text>
</comment>
<sequence length="468" mass="54618">MSQVKNSPFVVGLFALLAVALSMGSPFIKISYFWDRPIITVGKTKIYEQEFQKLFLQKIRAFSVLRASGALSMLPSQNETQYILEDLVKDVALREEIRSLDFQVSDRYIKQLIARYPEFQDGKGQFSERKFRETLKNLSLGLKEFLSLEKERVSKQRLKRAVMSQFYVPGILKNCIDEAVSQRRTIRWREYKISDFKKIPSPTLQELKDFYKKKEKIKAPSAKYVVALQIFFHPKSDKKMIEVEEELSTGKSLEEIGKKLNLQYKVVSVQRPKDVNALFSEKSTPEFRNTAYSKVTMMKPKSDPEILQDSQGTYVIQVQRVEPERVLSFEEAKPVLKARWLKLAQKKLAKEKALKDQDKTKVKSMQKAYSTWLSPNKEIPETVSNVAFRVALHEFRVIEEKGKILLVYLENIEVLYKTSEQLKEIQQLLQEEWKNRAWGSYVQGLVKQYQVEVDTNRIQNILKNQKGR</sequence>
<accession>A0A023DX77</accession>
<dbReference type="Pfam" id="PF13624">
    <property type="entry name" value="SurA_N_3"/>
    <property type="match status" value="1"/>
</dbReference>
<evidence type="ECO:0000256" key="1">
    <source>
        <dbReference type="ARBA" id="ARBA00004236"/>
    </source>
</evidence>
<protein>
    <submittedName>
        <fullName evidence="5">Periplasmic folding chaperone</fullName>
    </submittedName>
</protein>
<comment type="subcellular location">
    <subcellularLocation>
        <location evidence="1">Cell membrane</location>
    </subcellularLocation>
</comment>
<keyword evidence="6" id="KW-1185">Reference proteome</keyword>
<dbReference type="SUPFAM" id="SSF109998">
    <property type="entry name" value="Triger factor/SurA peptide-binding domain-like"/>
    <property type="match status" value="1"/>
</dbReference>
<keyword evidence="2" id="KW-1003">Cell membrane</keyword>
<dbReference type="InterPro" id="IPR052029">
    <property type="entry name" value="PpiD_chaperone"/>
</dbReference>
<dbReference type="RefSeq" id="WP_035543533.1">
    <property type="nucleotide sequence ID" value="NZ_BAUP01000034.1"/>
</dbReference>
<dbReference type="OrthoDB" id="9768393at2"/>
<evidence type="ECO:0000256" key="2">
    <source>
        <dbReference type="ARBA" id="ARBA00022475"/>
    </source>
</evidence>
<dbReference type="InterPro" id="IPR027304">
    <property type="entry name" value="Trigger_fact/SurA_dom_sf"/>
</dbReference>
<dbReference type="Proteomes" id="UP000024842">
    <property type="component" value="Unassembled WGS sequence"/>
</dbReference>
<evidence type="ECO:0000256" key="4">
    <source>
        <dbReference type="ARBA" id="ARBA00023186"/>
    </source>
</evidence>
<dbReference type="PANTHER" id="PTHR47529">
    <property type="entry name" value="PEPTIDYL-PROLYL CIS-TRANS ISOMERASE D"/>
    <property type="match status" value="1"/>
</dbReference>
<organism evidence="5 6">
    <name type="scientific">Holospora elegans E1</name>
    <dbReference type="NCBI Taxonomy" id="1427503"/>
    <lineage>
        <taxon>Bacteria</taxon>
        <taxon>Pseudomonadati</taxon>
        <taxon>Pseudomonadota</taxon>
        <taxon>Alphaproteobacteria</taxon>
        <taxon>Holosporales</taxon>
        <taxon>Holosporaceae</taxon>
        <taxon>Holospora</taxon>
    </lineage>
</organism>
<dbReference type="AlphaFoldDB" id="A0A023DX77"/>
<keyword evidence="4" id="KW-0143">Chaperone</keyword>
<dbReference type="STRING" id="1427503.HE1_00157"/>